<proteinExistence type="inferred from homology"/>
<organism evidence="3 4">
    <name type="scientific">Saccharothrix longispora</name>
    <dbReference type="NCBI Taxonomy" id="33920"/>
    <lineage>
        <taxon>Bacteria</taxon>
        <taxon>Bacillati</taxon>
        <taxon>Actinomycetota</taxon>
        <taxon>Actinomycetes</taxon>
        <taxon>Pseudonocardiales</taxon>
        <taxon>Pseudonocardiaceae</taxon>
        <taxon>Saccharothrix</taxon>
    </lineage>
</organism>
<dbReference type="InterPro" id="IPR006015">
    <property type="entry name" value="Universal_stress_UspA"/>
</dbReference>
<evidence type="ECO:0000313" key="3">
    <source>
        <dbReference type="EMBL" id="MDR6592639.1"/>
    </source>
</evidence>
<name>A0ABU1PPS4_9PSEU</name>
<evidence type="ECO:0000313" key="4">
    <source>
        <dbReference type="Proteomes" id="UP001268819"/>
    </source>
</evidence>
<sequence>MSGTRKIVVGVDASPASAAALEWAVRHAGSGDTVLAVAVCRMHPEVCGGGNAFHTAHRRVLHEAVAKLGPVRDARIEEIVVDGEAGPALVGLAEGADTVVLGGHEYQRGDVAVVGSVITYCVRHAPCPVVVVPAGGGDDGTGARLRAVAKEFR</sequence>
<dbReference type="EMBL" id="JAVDSG010000001">
    <property type="protein sequence ID" value="MDR6592639.1"/>
    <property type="molecule type" value="Genomic_DNA"/>
</dbReference>
<evidence type="ECO:0000256" key="1">
    <source>
        <dbReference type="ARBA" id="ARBA00008791"/>
    </source>
</evidence>
<dbReference type="Gene3D" id="3.40.50.620">
    <property type="entry name" value="HUPs"/>
    <property type="match status" value="1"/>
</dbReference>
<dbReference type="SUPFAM" id="SSF52402">
    <property type="entry name" value="Adenine nucleotide alpha hydrolases-like"/>
    <property type="match status" value="1"/>
</dbReference>
<dbReference type="InterPro" id="IPR006016">
    <property type="entry name" value="UspA"/>
</dbReference>
<protein>
    <submittedName>
        <fullName evidence="3">Nucleotide-binding universal stress UspA family protein</fullName>
    </submittedName>
</protein>
<dbReference type="InterPro" id="IPR014729">
    <property type="entry name" value="Rossmann-like_a/b/a_fold"/>
</dbReference>
<reference evidence="3 4" key="1">
    <citation type="submission" date="2023-07" db="EMBL/GenBank/DDBJ databases">
        <title>Sequencing the genomes of 1000 actinobacteria strains.</title>
        <authorList>
            <person name="Klenk H.-P."/>
        </authorList>
    </citation>
    <scope>NUCLEOTIDE SEQUENCE [LARGE SCALE GENOMIC DNA]</scope>
    <source>
        <strain evidence="3 4">DSM 43749</strain>
    </source>
</reference>
<accession>A0ABU1PPS4</accession>
<gene>
    <name evidence="3" type="ORF">J2S66_001023</name>
</gene>
<dbReference type="PANTHER" id="PTHR31964">
    <property type="entry name" value="ADENINE NUCLEOTIDE ALPHA HYDROLASES-LIKE SUPERFAMILY PROTEIN"/>
    <property type="match status" value="1"/>
</dbReference>
<dbReference type="Pfam" id="PF00582">
    <property type="entry name" value="Usp"/>
    <property type="match status" value="1"/>
</dbReference>
<comment type="similarity">
    <text evidence="1">Belongs to the universal stress protein A family.</text>
</comment>
<dbReference type="RefSeq" id="WP_310304342.1">
    <property type="nucleotide sequence ID" value="NZ_BAAAXB010000001.1"/>
</dbReference>
<dbReference type="PANTHER" id="PTHR31964:SF113">
    <property type="entry name" value="USPA DOMAIN-CONTAINING PROTEIN"/>
    <property type="match status" value="1"/>
</dbReference>
<feature type="domain" description="UspA" evidence="2">
    <location>
        <begin position="5"/>
        <end position="133"/>
    </location>
</feature>
<dbReference type="Proteomes" id="UP001268819">
    <property type="component" value="Unassembled WGS sequence"/>
</dbReference>
<evidence type="ECO:0000259" key="2">
    <source>
        <dbReference type="Pfam" id="PF00582"/>
    </source>
</evidence>
<keyword evidence="4" id="KW-1185">Reference proteome</keyword>
<dbReference type="PRINTS" id="PR01438">
    <property type="entry name" value="UNVRSLSTRESS"/>
</dbReference>
<dbReference type="CDD" id="cd23659">
    <property type="entry name" value="USP_At3g01520-like"/>
    <property type="match status" value="1"/>
</dbReference>
<comment type="caution">
    <text evidence="3">The sequence shown here is derived from an EMBL/GenBank/DDBJ whole genome shotgun (WGS) entry which is preliminary data.</text>
</comment>